<dbReference type="PANTHER" id="PTHR43811:SF19">
    <property type="entry name" value="39 KDA FK506-BINDING NUCLEAR PROTEIN"/>
    <property type="match status" value="1"/>
</dbReference>
<accession>A0A1H6FD28</accession>
<dbReference type="InterPro" id="IPR008104">
    <property type="entry name" value="INFPOTNTIATR"/>
</dbReference>
<dbReference type="InterPro" id="IPR036944">
    <property type="entry name" value="PPIase_FKBP_N_sf"/>
</dbReference>
<evidence type="ECO:0000256" key="6">
    <source>
        <dbReference type="PROSITE-ProRule" id="PRU00277"/>
    </source>
</evidence>
<dbReference type="PROSITE" id="PS50059">
    <property type="entry name" value="FKBP_PPIASE"/>
    <property type="match status" value="1"/>
</dbReference>
<evidence type="ECO:0000313" key="11">
    <source>
        <dbReference type="Proteomes" id="UP000236724"/>
    </source>
</evidence>
<evidence type="ECO:0000313" key="10">
    <source>
        <dbReference type="EMBL" id="SEH07978.1"/>
    </source>
</evidence>
<dbReference type="InterPro" id="IPR000774">
    <property type="entry name" value="PPIase_FKBP_N"/>
</dbReference>
<evidence type="ECO:0000256" key="4">
    <source>
        <dbReference type="ARBA" id="ARBA00023110"/>
    </source>
</evidence>
<dbReference type="Gene3D" id="1.10.287.460">
    <property type="entry name" value="Peptidyl-prolyl cis-trans isomerase, FKBP-type, N-terminal domain"/>
    <property type="match status" value="1"/>
</dbReference>
<evidence type="ECO:0000256" key="8">
    <source>
        <dbReference type="SAM" id="SignalP"/>
    </source>
</evidence>
<proteinExistence type="inferred from homology"/>
<evidence type="ECO:0000256" key="5">
    <source>
        <dbReference type="ARBA" id="ARBA00023235"/>
    </source>
</evidence>
<dbReference type="PRINTS" id="PR01730">
    <property type="entry name" value="INFPOTNTIATR"/>
</dbReference>
<dbReference type="Gene3D" id="3.10.50.40">
    <property type="match status" value="1"/>
</dbReference>
<feature type="signal peptide" evidence="8">
    <location>
        <begin position="1"/>
        <end position="26"/>
    </location>
</feature>
<dbReference type="GO" id="GO:0006457">
    <property type="term" value="P:protein folding"/>
    <property type="evidence" value="ECO:0007669"/>
    <property type="project" value="InterPro"/>
</dbReference>
<evidence type="ECO:0000259" key="9">
    <source>
        <dbReference type="PROSITE" id="PS50059"/>
    </source>
</evidence>
<dbReference type="RefSeq" id="WP_103921565.1">
    <property type="nucleotide sequence ID" value="NZ_FMSV02000542.1"/>
</dbReference>
<dbReference type="Pfam" id="PF01346">
    <property type="entry name" value="FKBP_N"/>
    <property type="match status" value="1"/>
</dbReference>
<dbReference type="OrthoDB" id="9814548at2"/>
<evidence type="ECO:0000256" key="3">
    <source>
        <dbReference type="ARBA" id="ARBA00022729"/>
    </source>
</evidence>
<evidence type="ECO:0000256" key="1">
    <source>
        <dbReference type="ARBA" id="ARBA00000971"/>
    </source>
</evidence>
<keyword evidence="11" id="KW-1185">Reference proteome</keyword>
<dbReference type="Pfam" id="PF00254">
    <property type="entry name" value="FKBP_C"/>
    <property type="match status" value="1"/>
</dbReference>
<dbReference type="SUPFAM" id="SSF54534">
    <property type="entry name" value="FKBP-like"/>
    <property type="match status" value="1"/>
</dbReference>
<feature type="chain" id="PRO_5014996914" description="Peptidyl-prolyl cis-trans isomerase" evidence="8">
    <location>
        <begin position="27"/>
        <end position="239"/>
    </location>
</feature>
<protein>
    <recommendedName>
        <fullName evidence="7">Peptidyl-prolyl cis-trans isomerase</fullName>
        <ecNumber evidence="7">5.2.1.8</ecNumber>
    </recommendedName>
</protein>
<dbReference type="InterPro" id="IPR046357">
    <property type="entry name" value="PPIase_dom_sf"/>
</dbReference>
<comment type="catalytic activity">
    <reaction evidence="1 6 7">
        <text>[protein]-peptidylproline (omega=180) = [protein]-peptidylproline (omega=0)</text>
        <dbReference type="Rhea" id="RHEA:16237"/>
        <dbReference type="Rhea" id="RHEA-COMP:10747"/>
        <dbReference type="Rhea" id="RHEA-COMP:10748"/>
        <dbReference type="ChEBI" id="CHEBI:83833"/>
        <dbReference type="ChEBI" id="CHEBI:83834"/>
        <dbReference type="EC" id="5.2.1.8"/>
    </reaction>
</comment>
<dbReference type="FunFam" id="3.10.50.40:FF:000045">
    <property type="entry name" value="Peptidyl-prolyl cis-trans isomerase"/>
    <property type="match status" value="1"/>
</dbReference>
<dbReference type="EMBL" id="FMSV02000542">
    <property type="protein sequence ID" value="SEH07978.1"/>
    <property type="molecule type" value="Genomic_DNA"/>
</dbReference>
<dbReference type="GO" id="GO:0016020">
    <property type="term" value="C:membrane"/>
    <property type="evidence" value="ECO:0007669"/>
    <property type="project" value="InterPro"/>
</dbReference>
<dbReference type="Proteomes" id="UP000236724">
    <property type="component" value="Unassembled WGS sequence"/>
</dbReference>
<dbReference type="EC" id="5.2.1.8" evidence="7"/>
<evidence type="ECO:0000256" key="7">
    <source>
        <dbReference type="RuleBase" id="RU003915"/>
    </source>
</evidence>
<sequence>MKSSTRVLSNLSLAIAISLSPLALHAEEAAKLSTEKERLSYSFGQKMGANFKKQGVELDMTQLTRGIEDALSGKQGPMTPAEVEKTMQEYQRAYFKRQAEFKNEAANKNLEAGKAFLAENAKKEGVKTLDNGLQYKVIKSGSGKTPGEKDYVSVHYRGTLIDGTEFDSSYKRGTPANFPVNGVIKGWTQALQKMKEGDKWMLYIPSDLGYGLRGSGQKIQANSTLVFEVELLTVKEKAK</sequence>
<name>A0A1H6FD28_9GAMM</name>
<gene>
    <name evidence="10" type="primary">mip</name>
    <name evidence="10" type="ORF">MBHS_03865</name>
</gene>
<dbReference type="PANTHER" id="PTHR43811">
    <property type="entry name" value="FKBP-TYPE PEPTIDYL-PROLYL CIS-TRANS ISOMERASE FKPA"/>
    <property type="match status" value="1"/>
</dbReference>
<evidence type="ECO:0000256" key="2">
    <source>
        <dbReference type="ARBA" id="ARBA00006577"/>
    </source>
</evidence>
<organism evidence="10 11">
    <name type="scientific">Candidatus Venteria ishoeyi</name>
    <dbReference type="NCBI Taxonomy" id="1899563"/>
    <lineage>
        <taxon>Bacteria</taxon>
        <taxon>Pseudomonadati</taxon>
        <taxon>Pseudomonadota</taxon>
        <taxon>Gammaproteobacteria</taxon>
        <taxon>Thiotrichales</taxon>
        <taxon>Thiotrichaceae</taxon>
        <taxon>Venteria</taxon>
    </lineage>
</organism>
<comment type="similarity">
    <text evidence="2 7">Belongs to the FKBP-type PPIase family.</text>
</comment>
<keyword evidence="5 6" id="KW-0413">Isomerase</keyword>
<dbReference type="AlphaFoldDB" id="A0A1H6FD28"/>
<dbReference type="GO" id="GO:0003755">
    <property type="term" value="F:peptidyl-prolyl cis-trans isomerase activity"/>
    <property type="evidence" value="ECO:0007669"/>
    <property type="project" value="UniProtKB-UniRule"/>
</dbReference>
<keyword evidence="4 6" id="KW-0697">Rotamase</keyword>
<reference evidence="10 11" key="1">
    <citation type="submission" date="2016-10" db="EMBL/GenBank/DDBJ databases">
        <authorList>
            <person name="de Groot N.N."/>
        </authorList>
    </citation>
    <scope>NUCLEOTIDE SEQUENCE [LARGE SCALE GENOMIC DNA]</scope>
    <source>
        <strain evidence="10">MBHS1</strain>
    </source>
</reference>
<feature type="domain" description="PPIase FKBP-type" evidence="9">
    <location>
        <begin position="149"/>
        <end position="235"/>
    </location>
</feature>
<dbReference type="InterPro" id="IPR001179">
    <property type="entry name" value="PPIase_FKBP_dom"/>
</dbReference>
<keyword evidence="3 8" id="KW-0732">Signal</keyword>